<reference evidence="1" key="2">
    <citation type="submission" date="2025-08" db="UniProtKB">
        <authorList>
            <consortium name="Ensembl"/>
        </authorList>
    </citation>
    <scope>IDENTIFICATION</scope>
</reference>
<dbReference type="Proteomes" id="UP000694397">
    <property type="component" value="Chromosome 8"/>
</dbReference>
<keyword evidence="2" id="KW-1185">Reference proteome</keyword>
<evidence type="ECO:0000313" key="2">
    <source>
        <dbReference type="Proteomes" id="UP000694397"/>
    </source>
</evidence>
<organism evidence="1 2">
    <name type="scientific">Scleropages formosus</name>
    <name type="common">Asian bonytongue</name>
    <name type="synonym">Osteoglossum formosum</name>
    <dbReference type="NCBI Taxonomy" id="113540"/>
    <lineage>
        <taxon>Eukaryota</taxon>
        <taxon>Metazoa</taxon>
        <taxon>Chordata</taxon>
        <taxon>Craniata</taxon>
        <taxon>Vertebrata</taxon>
        <taxon>Euteleostomi</taxon>
        <taxon>Actinopterygii</taxon>
        <taxon>Neopterygii</taxon>
        <taxon>Teleostei</taxon>
        <taxon>Osteoglossocephala</taxon>
        <taxon>Osteoglossomorpha</taxon>
        <taxon>Osteoglossiformes</taxon>
        <taxon>Osteoglossidae</taxon>
        <taxon>Scleropages</taxon>
    </lineage>
</organism>
<name>A0A8C9TRF8_SCLFO</name>
<reference evidence="1 2" key="1">
    <citation type="submission" date="2019-04" db="EMBL/GenBank/DDBJ databases">
        <authorList>
            <consortium name="Wellcome Sanger Institute Data Sharing"/>
        </authorList>
    </citation>
    <scope>NUCLEOTIDE SEQUENCE [LARGE SCALE GENOMIC DNA]</scope>
</reference>
<protein>
    <submittedName>
        <fullName evidence="1">Uncharacterized protein</fullName>
    </submittedName>
</protein>
<accession>A0A8C9TRF8</accession>
<dbReference type="AlphaFoldDB" id="A0A8C9TRF8"/>
<proteinExistence type="predicted"/>
<reference evidence="1" key="3">
    <citation type="submission" date="2025-09" db="UniProtKB">
        <authorList>
            <consortium name="Ensembl"/>
        </authorList>
    </citation>
    <scope>IDENTIFICATION</scope>
</reference>
<evidence type="ECO:0000313" key="1">
    <source>
        <dbReference type="Ensembl" id="ENSSFOP00015054901.1"/>
    </source>
</evidence>
<sequence length="81" mass="9213">MPFVDTKHFCKKLINISFCSGMFRVLVLSTSFESSPHTPRHRVLHQEVGLKPVTSGSNARSSNPYYTCAQVKKEKNQKLIM</sequence>
<dbReference type="Ensembl" id="ENSSFOT00015053637.1">
    <property type="protein sequence ID" value="ENSSFOP00015054901.1"/>
    <property type="gene ID" value="ENSSFOG00015029648.1"/>
</dbReference>